<proteinExistence type="predicted"/>
<evidence type="ECO:0000313" key="2">
    <source>
        <dbReference type="EMBL" id="KAF6749597.1"/>
    </source>
</evidence>
<feature type="region of interest" description="Disordered" evidence="1">
    <location>
        <begin position="462"/>
        <end position="519"/>
    </location>
</feature>
<gene>
    <name evidence="2" type="ORF">DFP72DRAFT_539908</name>
</gene>
<accession>A0A8H6M2W2</accession>
<dbReference type="EMBL" id="JACGCI010000062">
    <property type="protein sequence ID" value="KAF6749597.1"/>
    <property type="molecule type" value="Genomic_DNA"/>
</dbReference>
<keyword evidence="3" id="KW-1185">Reference proteome</keyword>
<comment type="caution">
    <text evidence="2">The sequence shown here is derived from an EMBL/GenBank/DDBJ whole genome shotgun (WGS) entry which is preliminary data.</text>
</comment>
<protein>
    <submittedName>
        <fullName evidence="2">Uncharacterized protein</fullName>
    </submittedName>
</protein>
<feature type="compositionally biased region" description="Polar residues" evidence="1">
    <location>
        <begin position="483"/>
        <end position="495"/>
    </location>
</feature>
<name>A0A8H6M2W2_9AGAR</name>
<dbReference type="OrthoDB" id="10406416at2759"/>
<dbReference type="Proteomes" id="UP000521943">
    <property type="component" value="Unassembled WGS sequence"/>
</dbReference>
<sequence>MELYIDVLTRLIDMSLPSDKAKEEELQQAILRPLEEKVRETLSRIAPPTRSVEKYDSDFARAKETDEEAAKRLKGFRATLKDKLSRMGEAPKRHLELTVYHPYIPPLDISQGTSELQSYIQHRIQLVCADEWSLAALMVIFMRELLKKHRAGAGASNPWIGQRWTFYKTIPLYKENFSFKQQGRITSKAISAPSPMSKVAALVHEQQPNDGTSKYSLLNVTVLLDRRTTVFFNFRVPLALGNVFKFSNLVVLKDKAGNLLTLDILANMFKEPLASRELKILRVPVEEDLGYDQSTLSSQSTGTSWDYTSTLRNPVSGFGSYTNLGDPVPTMKTVISLFDEVMKVQDALDDEYHWTCSLGGYEATVPPIQPAPTPIFPVPDPVPPSPPASPTPIFPVLDPVPPSPPAPTPIFPVPHPVPPSPPTPTPIFPVPDPVPPSPPAPTPIFPVPDPVPPPPPVLTPIFPVPDPVPPPPPAPTPIFPSTGPRTSTSASSNTHLPRAGPRTSIPANSNTQLLHAAPE</sequence>
<dbReference type="AlphaFoldDB" id="A0A8H6M2W2"/>
<reference evidence="2 3" key="1">
    <citation type="submission" date="2020-07" db="EMBL/GenBank/DDBJ databases">
        <title>Comparative genomics of pyrophilous fungi reveals a link between fire events and developmental genes.</title>
        <authorList>
            <consortium name="DOE Joint Genome Institute"/>
            <person name="Steindorff A.S."/>
            <person name="Carver A."/>
            <person name="Calhoun S."/>
            <person name="Stillman K."/>
            <person name="Liu H."/>
            <person name="Lipzen A."/>
            <person name="Pangilinan J."/>
            <person name="Labutti K."/>
            <person name="Bruns T.D."/>
            <person name="Grigoriev I.V."/>
        </authorList>
    </citation>
    <scope>NUCLEOTIDE SEQUENCE [LARGE SCALE GENOMIC DNA]</scope>
    <source>
        <strain evidence="2 3">CBS 144469</strain>
    </source>
</reference>
<organism evidence="2 3">
    <name type="scientific">Ephemerocybe angulata</name>
    <dbReference type="NCBI Taxonomy" id="980116"/>
    <lineage>
        <taxon>Eukaryota</taxon>
        <taxon>Fungi</taxon>
        <taxon>Dikarya</taxon>
        <taxon>Basidiomycota</taxon>
        <taxon>Agaricomycotina</taxon>
        <taxon>Agaricomycetes</taxon>
        <taxon>Agaricomycetidae</taxon>
        <taxon>Agaricales</taxon>
        <taxon>Agaricineae</taxon>
        <taxon>Psathyrellaceae</taxon>
        <taxon>Ephemerocybe</taxon>
    </lineage>
</organism>
<feature type="compositionally biased region" description="Pro residues" evidence="1">
    <location>
        <begin position="462"/>
        <end position="478"/>
    </location>
</feature>
<dbReference type="PRINTS" id="PR01217">
    <property type="entry name" value="PRICHEXTENSN"/>
</dbReference>
<evidence type="ECO:0000313" key="3">
    <source>
        <dbReference type="Proteomes" id="UP000521943"/>
    </source>
</evidence>
<evidence type="ECO:0000256" key="1">
    <source>
        <dbReference type="SAM" id="MobiDB-lite"/>
    </source>
</evidence>